<protein>
    <recommendedName>
        <fullName evidence="3 9">Glutamate decarboxylase</fullName>
        <ecNumber evidence="3 9">4.1.1.15</ecNumber>
    </recommendedName>
</protein>
<dbReference type="PANTHER" id="PTHR43321">
    <property type="entry name" value="GLUTAMATE DECARBOXYLASE"/>
    <property type="match status" value="1"/>
</dbReference>
<evidence type="ECO:0000256" key="2">
    <source>
        <dbReference type="ARBA" id="ARBA00009533"/>
    </source>
</evidence>
<sequence length="593" mass="65691">MSLARHVDPEDIIHHLQAHHITPKQPSSGNSGGQSAHLTPFSTPYASQREIPKYRIPQDGAPGDTVYEMLKDELDLDGRPNLNLASFVDTYLEENAQKLMVENMGKNLADNDEYPALVSLSNRCVSILAHLWGVQKGEKAVGSPTVGSSEAIHLGGLAMKRRWQARRRAEGKDTLRPNIIMGANAQVALEKFARYFEVEARILPVSKESNYCLDPRLVKENVDENTIGVFVIMGSTYTGHFEPVEEVSKVLDEVEKETGVSVPIHVDAASGGFVAPFTYAGAGGPKWNFELPRVHSINTSGHKYGLVAPGLGWIIWRDQSYLPKELIFELHYLGGTEESYTLNFSRPGAQVVVQYYNLIHLGFAGYREVMENCLANARILSKSLEATGWYTCLSDIHRPRDNNIKFNNPRQPSSSSAAVPHEDDDNDYEAETETSASYTPGLPVVAFRLSDEFQAQYPHVKQETISLLLRARQWIIPNYALPPGEASTEILRVVVRESMSFDLLDRLVTDIVQVTETLMENEEQDLGILTRQRKGPVVATDGKKGRGEGKGGEATKEKGEQRPGKADGVGEKVKGLGKEAKKRMEDGIHRSVC</sequence>
<evidence type="ECO:0000256" key="9">
    <source>
        <dbReference type="RuleBase" id="RU361171"/>
    </source>
</evidence>
<dbReference type="InterPro" id="IPR015421">
    <property type="entry name" value="PyrdxlP-dep_Trfase_major"/>
</dbReference>
<feature type="compositionally biased region" description="Polar residues" evidence="10">
    <location>
        <begin position="24"/>
        <end position="41"/>
    </location>
</feature>
<comment type="similarity">
    <text evidence="2 8">Belongs to the group II decarboxylase family.</text>
</comment>
<evidence type="ECO:0000256" key="4">
    <source>
        <dbReference type="ARBA" id="ARBA00022898"/>
    </source>
</evidence>
<dbReference type="EMBL" id="MU853332">
    <property type="protein sequence ID" value="KAK4116982.1"/>
    <property type="molecule type" value="Genomic_DNA"/>
</dbReference>
<comment type="cofactor">
    <cofactor evidence="1 7 8">
        <name>pyridoxal 5'-phosphate</name>
        <dbReference type="ChEBI" id="CHEBI:597326"/>
    </cofactor>
</comment>
<organism evidence="11 12">
    <name type="scientific">Canariomyces notabilis</name>
    <dbReference type="NCBI Taxonomy" id="2074819"/>
    <lineage>
        <taxon>Eukaryota</taxon>
        <taxon>Fungi</taxon>
        <taxon>Dikarya</taxon>
        <taxon>Ascomycota</taxon>
        <taxon>Pezizomycotina</taxon>
        <taxon>Sordariomycetes</taxon>
        <taxon>Sordariomycetidae</taxon>
        <taxon>Sordariales</taxon>
        <taxon>Chaetomiaceae</taxon>
        <taxon>Canariomyces</taxon>
    </lineage>
</organism>
<dbReference type="FunFam" id="3.90.1150.160:FF:000005">
    <property type="entry name" value="Glutamate decarboxylase"/>
    <property type="match status" value="1"/>
</dbReference>
<dbReference type="Proteomes" id="UP001302812">
    <property type="component" value="Unassembled WGS sequence"/>
</dbReference>
<dbReference type="GO" id="GO:0006538">
    <property type="term" value="P:L-glutamate catabolic process"/>
    <property type="evidence" value="ECO:0007669"/>
    <property type="project" value="TreeGrafter"/>
</dbReference>
<dbReference type="GO" id="GO:0004351">
    <property type="term" value="F:glutamate decarboxylase activity"/>
    <property type="evidence" value="ECO:0007669"/>
    <property type="project" value="UniProtKB-EC"/>
</dbReference>
<dbReference type="FunFam" id="4.10.280.50:FF:000001">
    <property type="entry name" value="Glutamate decarboxylase"/>
    <property type="match status" value="1"/>
</dbReference>
<dbReference type="InterPro" id="IPR010107">
    <property type="entry name" value="Glutamate_decarboxylase"/>
</dbReference>
<name>A0AAN6TM53_9PEZI</name>
<feature type="region of interest" description="Disordered" evidence="10">
    <location>
        <begin position="533"/>
        <end position="593"/>
    </location>
</feature>
<accession>A0AAN6TM53</accession>
<evidence type="ECO:0000256" key="5">
    <source>
        <dbReference type="ARBA" id="ARBA00023239"/>
    </source>
</evidence>
<evidence type="ECO:0000256" key="10">
    <source>
        <dbReference type="SAM" id="MobiDB-lite"/>
    </source>
</evidence>
<evidence type="ECO:0000256" key="8">
    <source>
        <dbReference type="RuleBase" id="RU000382"/>
    </source>
</evidence>
<keyword evidence="5 8" id="KW-0456">Lyase</keyword>
<dbReference type="Pfam" id="PF00282">
    <property type="entry name" value="Pyridoxal_deC"/>
    <property type="match status" value="1"/>
</dbReference>
<feature type="region of interest" description="Disordered" evidence="10">
    <location>
        <begin position="22"/>
        <end position="41"/>
    </location>
</feature>
<dbReference type="Gene3D" id="3.90.1150.160">
    <property type="match status" value="1"/>
</dbReference>
<dbReference type="FunFam" id="3.40.640.10:FF:000017">
    <property type="entry name" value="Glutamate decarboxylase"/>
    <property type="match status" value="1"/>
</dbReference>
<dbReference type="InterPro" id="IPR002129">
    <property type="entry name" value="PyrdxlP-dep_de-COase"/>
</dbReference>
<dbReference type="AlphaFoldDB" id="A0AAN6TM53"/>
<comment type="catalytic activity">
    <reaction evidence="6 9">
        <text>L-glutamate + H(+) = 4-aminobutanoate + CO2</text>
        <dbReference type="Rhea" id="RHEA:17785"/>
        <dbReference type="ChEBI" id="CHEBI:15378"/>
        <dbReference type="ChEBI" id="CHEBI:16526"/>
        <dbReference type="ChEBI" id="CHEBI:29985"/>
        <dbReference type="ChEBI" id="CHEBI:59888"/>
        <dbReference type="EC" id="4.1.1.15"/>
    </reaction>
</comment>
<dbReference type="EC" id="4.1.1.15" evidence="3 9"/>
<dbReference type="GO" id="GO:0030170">
    <property type="term" value="F:pyridoxal phosphate binding"/>
    <property type="evidence" value="ECO:0007669"/>
    <property type="project" value="InterPro"/>
</dbReference>
<feature type="compositionally biased region" description="Polar residues" evidence="10">
    <location>
        <begin position="404"/>
        <end position="417"/>
    </location>
</feature>
<feature type="compositionally biased region" description="Acidic residues" evidence="10">
    <location>
        <begin position="422"/>
        <end position="432"/>
    </location>
</feature>
<feature type="modified residue" description="N6-(pyridoxal phosphate)lysine" evidence="7">
    <location>
        <position position="303"/>
    </location>
</feature>
<evidence type="ECO:0000256" key="1">
    <source>
        <dbReference type="ARBA" id="ARBA00001933"/>
    </source>
</evidence>
<evidence type="ECO:0000313" key="11">
    <source>
        <dbReference type="EMBL" id="KAK4116982.1"/>
    </source>
</evidence>
<keyword evidence="4 7" id="KW-0663">Pyridoxal phosphate</keyword>
<dbReference type="RefSeq" id="XP_064674552.1">
    <property type="nucleotide sequence ID" value="XM_064809536.1"/>
</dbReference>
<dbReference type="GO" id="GO:0005829">
    <property type="term" value="C:cytosol"/>
    <property type="evidence" value="ECO:0007669"/>
    <property type="project" value="TreeGrafter"/>
</dbReference>
<reference evidence="11" key="1">
    <citation type="journal article" date="2023" name="Mol. Phylogenet. Evol.">
        <title>Genome-scale phylogeny and comparative genomics of the fungal order Sordariales.</title>
        <authorList>
            <person name="Hensen N."/>
            <person name="Bonometti L."/>
            <person name="Westerberg I."/>
            <person name="Brannstrom I.O."/>
            <person name="Guillou S."/>
            <person name="Cros-Aarteil S."/>
            <person name="Calhoun S."/>
            <person name="Haridas S."/>
            <person name="Kuo A."/>
            <person name="Mondo S."/>
            <person name="Pangilinan J."/>
            <person name="Riley R."/>
            <person name="LaButti K."/>
            <person name="Andreopoulos B."/>
            <person name="Lipzen A."/>
            <person name="Chen C."/>
            <person name="Yan M."/>
            <person name="Daum C."/>
            <person name="Ng V."/>
            <person name="Clum A."/>
            <person name="Steindorff A."/>
            <person name="Ohm R.A."/>
            <person name="Martin F."/>
            <person name="Silar P."/>
            <person name="Natvig D.O."/>
            <person name="Lalanne C."/>
            <person name="Gautier V."/>
            <person name="Ament-Velasquez S.L."/>
            <person name="Kruys A."/>
            <person name="Hutchinson M.I."/>
            <person name="Powell A.J."/>
            <person name="Barry K."/>
            <person name="Miller A.N."/>
            <person name="Grigoriev I.V."/>
            <person name="Debuchy R."/>
            <person name="Gladieux P."/>
            <person name="Hiltunen Thoren M."/>
            <person name="Johannesson H."/>
        </authorList>
    </citation>
    <scope>NUCLEOTIDE SEQUENCE</scope>
    <source>
        <strain evidence="11">CBS 508.74</strain>
    </source>
</reference>
<keyword evidence="12" id="KW-1185">Reference proteome</keyword>
<reference evidence="11" key="2">
    <citation type="submission" date="2023-05" db="EMBL/GenBank/DDBJ databases">
        <authorList>
            <consortium name="Lawrence Berkeley National Laboratory"/>
            <person name="Steindorff A."/>
            <person name="Hensen N."/>
            <person name="Bonometti L."/>
            <person name="Westerberg I."/>
            <person name="Brannstrom I.O."/>
            <person name="Guillou S."/>
            <person name="Cros-Aarteil S."/>
            <person name="Calhoun S."/>
            <person name="Haridas S."/>
            <person name="Kuo A."/>
            <person name="Mondo S."/>
            <person name="Pangilinan J."/>
            <person name="Riley R."/>
            <person name="Labutti K."/>
            <person name="Andreopoulos B."/>
            <person name="Lipzen A."/>
            <person name="Chen C."/>
            <person name="Yanf M."/>
            <person name="Daum C."/>
            <person name="Ng V."/>
            <person name="Clum A."/>
            <person name="Ohm R."/>
            <person name="Martin F."/>
            <person name="Silar P."/>
            <person name="Natvig D."/>
            <person name="Lalanne C."/>
            <person name="Gautier V."/>
            <person name="Ament-Velasquez S.L."/>
            <person name="Kruys A."/>
            <person name="Hutchinson M.I."/>
            <person name="Powell A.J."/>
            <person name="Barry K."/>
            <person name="Miller A.N."/>
            <person name="Grigoriev I.V."/>
            <person name="Debuchy R."/>
            <person name="Gladieux P."/>
            <person name="Thoren M.H."/>
            <person name="Johannesson H."/>
        </authorList>
    </citation>
    <scope>NUCLEOTIDE SEQUENCE</scope>
    <source>
        <strain evidence="11">CBS 508.74</strain>
    </source>
</reference>
<dbReference type="NCBIfam" id="TIGR01788">
    <property type="entry name" value="Glu-decarb-GAD"/>
    <property type="match status" value="1"/>
</dbReference>
<evidence type="ECO:0000256" key="7">
    <source>
        <dbReference type="PIRSR" id="PIRSR602129-50"/>
    </source>
</evidence>
<keyword evidence="9" id="KW-0210">Decarboxylase</keyword>
<dbReference type="Gene3D" id="3.40.640.10">
    <property type="entry name" value="Type I PLP-dependent aspartate aminotransferase-like (Major domain)"/>
    <property type="match status" value="1"/>
</dbReference>
<evidence type="ECO:0000313" key="12">
    <source>
        <dbReference type="Proteomes" id="UP001302812"/>
    </source>
</evidence>
<evidence type="ECO:0000256" key="6">
    <source>
        <dbReference type="ARBA" id="ARBA00048868"/>
    </source>
</evidence>
<dbReference type="GeneID" id="89933660"/>
<comment type="caution">
    <text evidence="11">The sequence shown here is derived from an EMBL/GenBank/DDBJ whole genome shotgun (WGS) entry which is preliminary data.</text>
</comment>
<dbReference type="SUPFAM" id="SSF53383">
    <property type="entry name" value="PLP-dependent transferases"/>
    <property type="match status" value="1"/>
</dbReference>
<dbReference type="PANTHER" id="PTHR43321:SF3">
    <property type="entry name" value="GLUTAMATE DECARBOXYLASE"/>
    <property type="match status" value="1"/>
</dbReference>
<gene>
    <name evidence="11" type="ORF">N656DRAFT_4027</name>
</gene>
<proteinExistence type="inferred from homology"/>
<evidence type="ECO:0000256" key="3">
    <source>
        <dbReference type="ARBA" id="ARBA00012421"/>
    </source>
</evidence>
<feature type="region of interest" description="Disordered" evidence="10">
    <location>
        <begin position="403"/>
        <end position="436"/>
    </location>
</feature>
<dbReference type="Gene3D" id="4.10.280.50">
    <property type="match status" value="1"/>
</dbReference>
<dbReference type="InterPro" id="IPR015424">
    <property type="entry name" value="PyrdxlP-dep_Trfase"/>
</dbReference>
<feature type="compositionally biased region" description="Basic and acidic residues" evidence="10">
    <location>
        <begin position="541"/>
        <end position="593"/>
    </location>
</feature>